<dbReference type="AlphaFoldDB" id="A0A1X7VU57"/>
<dbReference type="PANTHER" id="PTHR24416">
    <property type="entry name" value="TYROSINE-PROTEIN KINASE RECEPTOR"/>
    <property type="match status" value="1"/>
</dbReference>
<feature type="compositionally biased region" description="Basic residues" evidence="4">
    <location>
        <begin position="1188"/>
        <end position="1203"/>
    </location>
</feature>
<dbReference type="Gene3D" id="3.80.20.20">
    <property type="entry name" value="Receptor L-domain"/>
    <property type="match status" value="2"/>
</dbReference>
<evidence type="ECO:0000313" key="8">
    <source>
        <dbReference type="EnsemblMetazoa" id="Aqu2.1.43409_001"/>
    </source>
</evidence>
<feature type="region of interest" description="Disordered" evidence="4">
    <location>
        <begin position="375"/>
        <end position="492"/>
    </location>
</feature>
<keyword evidence="5" id="KW-0472">Membrane</keyword>
<keyword evidence="3" id="KW-0067">ATP-binding</keyword>
<feature type="compositionally biased region" description="Basic and acidic residues" evidence="4">
    <location>
        <begin position="987"/>
        <end position="996"/>
    </location>
</feature>
<dbReference type="PROSITE" id="PS00109">
    <property type="entry name" value="PROTEIN_KINASE_TYR"/>
    <property type="match status" value="1"/>
</dbReference>
<evidence type="ECO:0000256" key="5">
    <source>
        <dbReference type="SAM" id="Phobius"/>
    </source>
</evidence>
<dbReference type="InterPro" id="IPR050122">
    <property type="entry name" value="RTK"/>
</dbReference>
<feature type="compositionally biased region" description="Acidic residues" evidence="4">
    <location>
        <begin position="471"/>
        <end position="492"/>
    </location>
</feature>
<feature type="compositionally biased region" description="Basic and acidic residues" evidence="4">
    <location>
        <begin position="830"/>
        <end position="895"/>
    </location>
</feature>
<feature type="compositionally biased region" description="Acidic residues" evidence="4">
    <location>
        <begin position="997"/>
        <end position="1009"/>
    </location>
</feature>
<feature type="region of interest" description="Disordered" evidence="4">
    <location>
        <begin position="795"/>
        <end position="1221"/>
    </location>
</feature>
<dbReference type="GO" id="GO:0007169">
    <property type="term" value="P:cell surface receptor protein tyrosine kinase signaling pathway"/>
    <property type="evidence" value="ECO:0007669"/>
    <property type="project" value="TreeGrafter"/>
</dbReference>
<feature type="compositionally biased region" description="Acidic residues" evidence="4">
    <location>
        <begin position="1024"/>
        <end position="1033"/>
    </location>
</feature>
<feature type="chain" id="PRO_5012033173" description="Protein kinase domain-containing protein" evidence="6">
    <location>
        <begin position="27"/>
        <end position="1221"/>
    </location>
</feature>
<dbReference type="Gene3D" id="1.10.510.10">
    <property type="entry name" value="Transferase(Phosphotransferase) domain 1"/>
    <property type="match status" value="1"/>
</dbReference>
<dbReference type="GO" id="GO:0005886">
    <property type="term" value="C:plasma membrane"/>
    <property type="evidence" value="ECO:0007669"/>
    <property type="project" value="TreeGrafter"/>
</dbReference>
<dbReference type="GO" id="GO:0004714">
    <property type="term" value="F:transmembrane receptor protein tyrosine kinase activity"/>
    <property type="evidence" value="ECO:0007669"/>
    <property type="project" value="UniProtKB-EC"/>
</dbReference>
<keyword evidence="5" id="KW-0812">Transmembrane</keyword>
<reference evidence="9" key="1">
    <citation type="journal article" date="2010" name="Nature">
        <title>The Amphimedon queenslandica genome and the evolution of animal complexity.</title>
        <authorList>
            <person name="Srivastava M."/>
            <person name="Simakov O."/>
            <person name="Chapman J."/>
            <person name="Fahey B."/>
            <person name="Gauthier M.E."/>
            <person name="Mitros T."/>
            <person name="Richards G.S."/>
            <person name="Conaco C."/>
            <person name="Dacre M."/>
            <person name="Hellsten U."/>
            <person name="Larroux C."/>
            <person name="Putnam N.H."/>
            <person name="Stanke M."/>
            <person name="Adamska M."/>
            <person name="Darling A."/>
            <person name="Degnan S.M."/>
            <person name="Oakley T.H."/>
            <person name="Plachetzki D.C."/>
            <person name="Zhai Y."/>
            <person name="Adamski M."/>
            <person name="Calcino A."/>
            <person name="Cummins S.F."/>
            <person name="Goodstein D.M."/>
            <person name="Harris C."/>
            <person name="Jackson D.J."/>
            <person name="Leys S.P."/>
            <person name="Shu S."/>
            <person name="Woodcroft B.J."/>
            <person name="Vervoort M."/>
            <person name="Kosik K.S."/>
            <person name="Manning G."/>
            <person name="Degnan B.M."/>
            <person name="Rokhsar D.S."/>
        </authorList>
    </citation>
    <scope>NUCLEOTIDE SEQUENCE [LARGE SCALE GENOMIC DNA]</scope>
</reference>
<proteinExistence type="predicted"/>
<name>A0A1X7VU57_AMPQE</name>
<dbReference type="PROSITE" id="PS51257">
    <property type="entry name" value="PROKAR_LIPOPROTEIN"/>
    <property type="match status" value="1"/>
</dbReference>
<organism evidence="8">
    <name type="scientific">Amphimedon queenslandica</name>
    <name type="common">Sponge</name>
    <dbReference type="NCBI Taxonomy" id="400682"/>
    <lineage>
        <taxon>Eukaryota</taxon>
        <taxon>Metazoa</taxon>
        <taxon>Porifera</taxon>
        <taxon>Demospongiae</taxon>
        <taxon>Heteroscleromorpha</taxon>
        <taxon>Haplosclerida</taxon>
        <taxon>Niphatidae</taxon>
        <taxon>Amphimedon</taxon>
    </lineage>
</organism>
<dbReference type="Pfam" id="PF07714">
    <property type="entry name" value="PK_Tyr_Ser-Thr"/>
    <property type="match status" value="1"/>
</dbReference>
<keyword evidence="6" id="KW-0732">Signal</keyword>
<dbReference type="InterPro" id="IPR000494">
    <property type="entry name" value="Rcpt_L-dom"/>
</dbReference>
<dbReference type="InterPro" id="IPR011009">
    <property type="entry name" value="Kinase-like_dom_sf"/>
</dbReference>
<comment type="subcellular location">
    <subcellularLocation>
        <location evidence="1">Membrane</location>
        <topology evidence="1">Single-pass membrane protein</topology>
    </subcellularLocation>
</comment>
<dbReference type="InterPro" id="IPR017441">
    <property type="entry name" value="Protein_kinase_ATP_BS"/>
</dbReference>
<feature type="compositionally biased region" description="Basic and acidic residues" evidence="4">
    <location>
        <begin position="903"/>
        <end position="913"/>
    </location>
</feature>
<dbReference type="PROSITE" id="PS50011">
    <property type="entry name" value="PROTEIN_KINASE_DOM"/>
    <property type="match status" value="1"/>
</dbReference>
<feature type="transmembrane region" description="Helical" evidence="5">
    <location>
        <begin position="339"/>
        <end position="364"/>
    </location>
</feature>
<feature type="compositionally biased region" description="Polar residues" evidence="4">
    <location>
        <begin position="378"/>
        <end position="405"/>
    </location>
</feature>
<accession>A0A1X7VU57</accession>
<dbReference type="STRING" id="400682.A0A1X7VU57"/>
<dbReference type="InterPro" id="IPR000719">
    <property type="entry name" value="Prot_kinase_dom"/>
</dbReference>
<dbReference type="InterPro" id="IPR008266">
    <property type="entry name" value="Tyr_kinase_AS"/>
</dbReference>
<feature type="compositionally biased region" description="Basic and acidic residues" evidence="4">
    <location>
        <begin position="1170"/>
        <end position="1187"/>
    </location>
</feature>
<feature type="binding site" evidence="3">
    <location>
        <position position="535"/>
    </location>
    <ligand>
        <name>ATP</name>
        <dbReference type="ChEBI" id="CHEBI:30616"/>
    </ligand>
</feature>
<feature type="compositionally biased region" description="Acidic residues" evidence="4">
    <location>
        <begin position="1095"/>
        <end position="1106"/>
    </location>
</feature>
<protein>
    <recommendedName>
        <fullName evidence="7">Protein kinase domain-containing protein</fullName>
    </recommendedName>
</protein>
<dbReference type="Gene3D" id="3.30.200.20">
    <property type="entry name" value="Phosphorylase Kinase, domain 1"/>
    <property type="match status" value="1"/>
</dbReference>
<comment type="catalytic activity">
    <reaction evidence="2">
        <text>L-tyrosyl-[protein] + ATP = O-phospho-L-tyrosyl-[protein] + ADP + H(+)</text>
        <dbReference type="Rhea" id="RHEA:10596"/>
        <dbReference type="Rhea" id="RHEA-COMP:10136"/>
        <dbReference type="Rhea" id="RHEA-COMP:20101"/>
        <dbReference type="ChEBI" id="CHEBI:15378"/>
        <dbReference type="ChEBI" id="CHEBI:30616"/>
        <dbReference type="ChEBI" id="CHEBI:46858"/>
        <dbReference type="ChEBI" id="CHEBI:61978"/>
        <dbReference type="ChEBI" id="CHEBI:456216"/>
        <dbReference type="EC" id="2.7.10.1"/>
    </reaction>
</comment>
<feature type="domain" description="Protein kinase" evidence="7">
    <location>
        <begin position="501"/>
        <end position="780"/>
    </location>
</feature>
<dbReference type="GO" id="GO:0043235">
    <property type="term" value="C:receptor complex"/>
    <property type="evidence" value="ECO:0007669"/>
    <property type="project" value="TreeGrafter"/>
</dbReference>
<evidence type="ECO:0000256" key="3">
    <source>
        <dbReference type="PROSITE-ProRule" id="PRU10141"/>
    </source>
</evidence>
<evidence type="ECO:0000313" key="9">
    <source>
        <dbReference type="Proteomes" id="UP000007879"/>
    </source>
</evidence>
<evidence type="ECO:0000256" key="4">
    <source>
        <dbReference type="SAM" id="MobiDB-lite"/>
    </source>
</evidence>
<dbReference type="PROSITE" id="PS00107">
    <property type="entry name" value="PROTEIN_KINASE_ATP"/>
    <property type="match status" value="1"/>
</dbReference>
<dbReference type="CDD" id="cd00192">
    <property type="entry name" value="PTKc"/>
    <property type="match status" value="1"/>
</dbReference>
<dbReference type="EnsemblMetazoa" id="Aqu2.1.43409_001">
    <property type="protein sequence ID" value="Aqu2.1.43409_001"/>
    <property type="gene ID" value="Aqu2.1.43409"/>
</dbReference>
<dbReference type="GO" id="GO:0005524">
    <property type="term" value="F:ATP binding"/>
    <property type="evidence" value="ECO:0007669"/>
    <property type="project" value="UniProtKB-UniRule"/>
</dbReference>
<dbReference type="KEGG" id="aqu:105313235"/>
<feature type="compositionally biased region" description="Pro residues" evidence="4">
    <location>
        <begin position="1034"/>
        <end position="1044"/>
    </location>
</feature>
<dbReference type="InParanoid" id="A0A1X7VU57"/>
<dbReference type="Proteomes" id="UP000007879">
    <property type="component" value="Unassembled WGS sequence"/>
</dbReference>
<dbReference type="eggNOG" id="ENOG502QSD2">
    <property type="taxonomic scope" value="Eukaryota"/>
</dbReference>
<dbReference type="EnsemblMetazoa" id="XM_019997520.1">
    <property type="protein sequence ID" value="XP_019853079.1"/>
    <property type="gene ID" value="LOC105313235"/>
</dbReference>
<evidence type="ECO:0000256" key="1">
    <source>
        <dbReference type="ARBA" id="ARBA00004167"/>
    </source>
</evidence>
<gene>
    <name evidence="8" type="primary">105313235</name>
</gene>
<feature type="compositionally biased region" description="Basic residues" evidence="4">
    <location>
        <begin position="795"/>
        <end position="805"/>
    </location>
</feature>
<feature type="compositionally biased region" description="Basic and acidic residues" evidence="4">
    <location>
        <begin position="448"/>
        <end position="470"/>
    </location>
</feature>
<feature type="compositionally biased region" description="Basic and acidic residues" evidence="4">
    <location>
        <begin position="1113"/>
        <end position="1127"/>
    </location>
</feature>
<evidence type="ECO:0000259" key="7">
    <source>
        <dbReference type="PROSITE" id="PS50011"/>
    </source>
</evidence>
<sequence length="1221" mass="136923">MKQGNKMNTNVSIGLLILSIACLSLGQPICQAPQNTLYSNTDLNVFSNCQQINGSLVMGDQFCTRSCTITDFSALSNLQAITGSFIVQCCHTLSVFPNIPRLTQIQGALRIYYNTGLRSIAGLILGTVGSLEIAQNQLLHSIDVLQINRISNYVSISYNPSLGSIRGLTNLISIEGNQLVNGHALRILYNPILTDISGFQSLDTINYGTVHIEGNTQLCYSGYPRWSYGSYESRYSTGDKGIDWRSKLNTQYSWQFTWGGNGVPTLNIQGNGNYSTCASTTCHSSCQSGVGCLGPSNPGLCGSCYQTSTINSCDEVSAPETVTQNCVTLWPPTELPFSAIFGLLVACGGTLIIIVLIALCIVVYKIRKKCNGDEESKGNYNVNERNLESGSSYQPSRNTYSSGSRSKLHHSNNEMEMRETSPQVSSYNPADDDYTYSQVVKKTPTAQETRKQEEPIVHKPTYEERQKEKEESEEEEEEEEESEEEPRDNFMEEYEMPSRKIQLMKEIGEGSFGKVFKGLASDVLPNERVTDVIVKQSHRNATEDELEDFLEPAEKMRNLKHDNVLHLLGVCVDSDNMLIVLEDCANGNFKTFLINKRSHMEMMKKDGSLLQMIIEMAEGLNYLHENSITHSDFAARNCLVCANNRIKVGDYGLSRQLFRGDYYSRTPGQTAWPIRWMAPEVFIEVKGMIKSTKETTASNIWSFGITLWEVSTFAEQPYPDMTDEEVIEQVARREYCNLRNPVPTFDPLCALFAIMMKCWKRERERPNMASVLTLLKNVTLNTRGMEAKESIRLKAAAKTKRKSGRPQRESSQEPLLATSLTMESDGGESEEGRSRKSAREEKKGKEEKRDERRGEENRKLKETKITVEAEVREEVVQAEEKSKKSGKRDSKGGKEKSKKGSKKKETESKKKVTGDPVPTSVPVVPHKDEHSDISDMDDIFYPSGPPPAPAAAHASPPSDDEESWDERVIPPPHPPSQLPSQPQSQRESYRYSRESWDSFDDDYDEDEQTDGVRSAPLPPTQFSQEEEEEEEEPPLPPQDLPPDLTPNEQIDWEESEPVATPPGVYPTDEVINRTNPYATELQDEEEVSLPPPLPAEEDDIGTDEESLQPIEPVKLDRFARVDSRGFDDSDEINTPMTETGGGRGAEEDSDDINVPVQSEEKSTGKKTKASKKEEKEREKAKKKELKEKKKKEKQQRSIKKKKSKGGEDDKEKGGDEPALVW</sequence>
<keyword evidence="3" id="KW-0547">Nucleotide-binding</keyword>
<feature type="signal peptide" evidence="6">
    <location>
        <begin position="1"/>
        <end position="26"/>
    </location>
</feature>
<feature type="compositionally biased region" description="Polar residues" evidence="4">
    <location>
        <begin position="435"/>
        <end position="447"/>
    </location>
</feature>
<dbReference type="SUPFAM" id="SSF52058">
    <property type="entry name" value="L domain-like"/>
    <property type="match status" value="2"/>
</dbReference>
<dbReference type="PANTHER" id="PTHR24416:SF611">
    <property type="entry name" value="TYROSINE-PROTEIN KINASE TRANSMEMBRANE RECEPTOR ROR"/>
    <property type="match status" value="1"/>
</dbReference>
<reference evidence="8" key="2">
    <citation type="submission" date="2017-05" db="UniProtKB">
        <authorList>
            <consortium name="EnsemblMetazoa"/>
        </authorList>
    </citation>
    <scope>IDENTIFICATION</scope>
</reference>
<dbReference type="Pfam" id="PF01030">
    <property type="entry name" value="Recep_L_domain"/>
    <property type="match status" value="1"/>
</dbReference>
<feature type="compositionally biased region" description="Basic and acidic residues" evidence="4">
    <location>
        <begin position="1204"/>
        <end position="1215"/>
    </location>
</feature>
<dbReference type="InterPro" id="IPR001245">
    <property type="entry name" value="Ser-Thr/Tyr_kinase_cat_dom"/>
</dbReference>
<evidence type="ECO:0000256" key="2">
    <source>
        <dbReference type="ARBA" id="ARBA00051243"/>
    </source>
</evidence>
<dbReference type="SUPFAM" id="SSF56112">
    <property type="entry name" value="Protein kinase-like (PK-like)"/>
    <property type="match status" value="1"/>
</dbReference>
<evidence type="ECO:0000256" key="6">
    <source>
        <dbReference type="SAM" id="SignalP"/>
    </source>
</evidence>
<dbReference type="InterPro" id="IPR036941">
    <property type="entry name" value="Rcpt_L-dom_sf"/>
</dbReference>
<dbReference type="OrthoDB" id="5973359at2759"/>
<keyword evidence="5" id="KW-1133">Transmembrane helix</keyword>
<keyword evidence="9" id="KW-1185">Reference proteome</keyword>